<keyword evidence="1" id="KW-0812">Transmembrane</keyword>
<dbReference type="InterPro" id="IPR010787">
    <property type="entry name" value="DUF1385"/>
</dbReference>
<dbReference type="EMBL" id="FOHU01000019">
    <property type="protein sequence ID" value="SET67934.1"/>
    <property type="molecule type" value="Genomic_DNA"/>
</dbReference>
<dbReference type="STRING" id="426128.SAMN05660297_03126"/>
<feature type="transmembrane region" description="Helical" evidence="1">
    <location>
        <begin position="71"/>
        <end position="88"/>
    </location>
</feature>
<feature type="transmembrane region" description="Helical" evidence="1">
    <location>
        <begin position="94"/>
        <end position="115"/>
    </location>
</feature>
<keyword evidence="1" id="KW-1133">Transmembrane helix</keyword>
<dbReference type="PANTHER" id="PTHR42867">
    <property type="entry name" value="MEMBRANE PROTEIN-RELATED"/>
    <property type="match status" value="1"/>
</dbReference>
<dbReference type="Proteomes" id="UP000199568">
    <property type="component" value="Unassembled WGS sequence"/>
</dbReference>
<protein>
    <recommendedName>
        <fullName evidence="4">Metal-dependent enzyme</fullName>
    </recommendedName>
</protein>
<evidence type="ECO:0008006" key="4">
    <source>
        <dbReference type="Google" id="ProtNLM"/>
    </source>
</evidence>
<feature type="transmembrane region" description="Helical" evidence="1">
    <location>
        <begin position="157"/>
        <end position="175"/>
    </location>
</feature>
<organism evidence="2 3">
    <name type="scientific">Natronincola peptidivorans</name>
    <dbReference type="NCBI Taxonomy" id="426128"/>
    <lineage>
        <taxon>Bacteria</taxon>
        <taxon>Bacillati</taxon>
        <taxon>Bacillota</taxon>
        <taxon>Clostridia</taxon>
        <taxon>Peptostreptococcales</taxon>
        <taxon>Natronincolaceae</taxon>
        <taxon>Natronincola</taxon>
    </lineage>
</organism>
<dbReference type="OrthoDB" id="9784805at2"/>
<name>A0A1I0GB32_9FIRM</name>
<accession>A0A1I0GB32</accession>
<gene>
    <name evidence="2" type="ORF">SAMN05660297_03126</name>
</gene>
<sequence>MKLGGYSHTNGITFFCDVIKIRAIKRKKAITYEIDWILPKGWLRKLEGRFFLGGLLVMYYQWKIMNIKHKVLMGTCLTLIVLDEIFHLPSLDSFFSLSISRYWLYAILAAGILLYKKRIVKVLQYHGAEHKVINCYLEFGYINHFLVKRSSRFNKKCGTNLAVITVVLYSVLWLLNIDSLLSLLVIFLLAIQAAKIIASKTTKWDKYINIFQWITVLEPKPEDIDLAIHAFNRLQQTYHLYCKEKANY</sequence>
<proteinExistence type="predicted"/>
<reference evidence="2 3" key="1">
    <citation type="submission" date="2016-10" db="EMBL/GenBank/DDBJ databases">
        <authorList>
            <person name="de Groot N.N."/>
        </authorList>
    </citation>
    <scope>NUCLEOTIDE SEQUENCE [LARGE SCALE GENOMIC DNA]</scope>
    <source>
        <strain evidence="2 3">DSM 18979</strain>
    </source>
</reference>
<evidence type="ECO:0000313" key="2">
    <source>
        <dbReference type="EMBL" id="SET67934.1"/>
    </source>
</evidence>
<evidence type="ECO:0000256" key="1">
    <source>
        <dbReference type="SAM" id="Phobius"/>
    </source>
</evidence>
<dbReference type="RefSeq" id="WP_090446194.1">
    <property type="nucleotide sequence ID" value="NZ_FOHU01000019.1"/>
</dbReference>
<keyword evidence="1" id="KW-0472">Membrane</keyword>
<dbReference type="Pfam" id="PF07136">
    <property type="entry name" value="DUF1385"/>
    <property type="match status" value="1"/>
</dbReference>
<keyword evidence="3" id="KW-1185">Reference proteome</keyword>
<feature type="transmembrane region" description="Helical" evidence="1">
    <location>
        <begin position="181"/>
        <end position="198"/>
    </location>
</feature>
<dbReference type="AlphaFoldDB" id="A0A1I0GB32"/>
<dbReference type="PANTHER" id="PTHR42867:SF1">
    <property type="entry name" value="MEMBRANE PROTEIN-RELATED"/>
    <property type="match status" value="1"/>
</dbReference>
<evidence type="ECO:0000313" key="3">
    <source>
        <dbReference type="Proteomes" id="UP000199568"/>
    </source>
</evidence>